<evidence type="ECO:0000313" key="4">
    <source>
        <dbReference type="Proteomes" id="UP001165120"/>
    </source>
</evidence>
<dbReference type="Proteomes" id="UP001165120">
    <property type="component" value="Unassembled WGS sequence"/>
</dbReference>
<feature type="region of interest" description="Disordered" evidence="1">
    <location>
        <begin position="1"/>
        <end position="228"/>
    </location>
</feature>
<feature type="compositionally biased region" description="Basic and acidic residues" evidence="1">
    <location>
        <begin position="41"/>
        <end position="63"/>
    </location>
</feature>
<feature type="domain" description="AVL9/DENND6" evidence="2">
    <location>
        <begin position="281"/>
        <end position="331"/>
    </location>
</feature>
<evidence type="ECO:0000313" key="3">
    <source>
        <dbReference type="EMBL" id="GME67107.1"/>
    </source>
</evidence>
<dbReference type="Pfam" id="PF09794">
    <property type="entry name" value="Avl9"/>
    <property type="match status" value="1"/>
</dbReference>
<evidence type="ECO:0000256" key="1">
    <source>
        <dbReference type="SAM" id="MobiDB-lite"/>
    </source>
</evidence>
<feature type="compositionally biased region" description="Polar residues" evidence="1">
    <location>
        <begin position="129"/>
        <end position="141"/>
    </location>
</feature>
<keyword evidence="4" id="KW-1185">Reference proteome</keyword>
<dbReference type="EMBL" id="BSXN01000101">
    <property type="protein sequence ID" value="GME67107.1"/>
    <property type="molecule type" value="Genomic_DNA"/>
</dbReference>
<comment type="caution">
    <text evidence="3">The sequence shown here is derived from an EMBL/GenBank/DDBJ whole genome shotgun (WGS) entry which is preliminary data.</text>
</comment>
<reference evidence="3" key="1">
    <citation type="submission" date="2023-04" db="EMBL/GenBank/DDBJ databases">
        <title>Candida boidinii NBRC 10035.</title>
        <authorList>
            <person name="Ichikawa N."/>
            <person name="Sato H."/>
            <person name="Tonouchi N."/>
        </authorList>
    </citation>
    <scope>NUCLEOTIDE SEQUENCE</scope>
    <source>
        <strain evidence="3">NBRC 10035</strain>
    </source>
</reference>
<proteinExistence type="predicted"/>
<dbReference type="AlphaFoldDB" id="A0A9W6SVA7"/>
<sequence>MSEQENDLKIDHQINDEIPIEVAETPVEKHVTQEEEASEDQDQKDTESQSKEIDGNGDDDKVASEPIEDLPEETAEDETEATQNNPIKKTPEETQEVENKKQEDEDQPESVIEQDGKPASKVLHEDNTTESNLEESQNLKSGESEGDKTEAEYITDTESQLDDEDVDIQEPQVQDEEEAEFMLKTGTNPYEDEQEENEADSNQLDFTKGEIKVSDKDSEDPVEQPSAPQLALNNNLISTNTDSPPPLAIGIKKSPQVKSQKLHPNKIGQNSHVSNSNKGMIFGLCLVDFHHTRGPEIEYWIDDETTDENKFLKIEKISKLWPHLPFQALPDE</sequence>
<organism evidence="3 4">
    <name type="scientific">Candida boidinii</name>
    <name type="common">Yeast</name>
    <dbReference type="NCBI Taxonomy" id="5477"/>
    <lineage>
        <taxon>Eukaryota</taxon>
        <taxon>Fungi</taxon>
        <taxon>Dikarya</taxon>
        <taxon>Ascomycota</taxon>
        <taxon>Saccharomycotina</taxon>
        <taxon>Pichiomycetes</taxon>
        <taxon>Pichiales</taxon>
        <taxon>Pichiaceae</taxon>
        <taxon>Ogataea</taxon>
        <taxon>Ogataea/Candida clade</taxon>
    </lineage>
</organism>
<feature type="compositionally biased region" description="Basic and acidic residues" evidence="1">
    <location>
        <begin position="89"/>
        <end position="103"/>
    </location>
</feature>
<feature type="compositionally biased region" description="Acidic residues" evidence="1">
    <location>
        <begin position="153"/>
        <end position="180"/>
    </location>
</feature>
<feature type="compositionally biased region" description="Basic and acidic residues" evidence="1">
    <location>
        <begin position="142"/>
        <end position="151"/>
    </location>
</feature>
<gene>
    <name evidence="3" type="ORF">Cboi02_000053800</name>
</gene>
<feature type="compositionally biased region" description="Acidic residues" evidence="1">
    <location>
        <begin position="66"/>
        <end position="80"/>
    </location>
</feature>
<dbReference type="InterPro" id="IPR018307">
    <property type="entry name" value="ABL9/DENND6_dom"/>
</dbReference>
<feature type="compositionally biased region" description="Acidic residues" evidence="1">
    <location>
        <begin position="190"/>
        <end position="199"/>
    </location>
</feature>
<feature type="compositionally biased region" description="Basic and acidic residues" evidence="1">
    <location>
        <begin position="207"/>
        <end position="216"/>
    </location>
</feature>
<evidence type="ECO:0000259" key="2">
    <source>
        <dbReference type="Pfam" id="PF09794"/>
    </source>
</evidence>
<feature type="compositionally biased region" description="Basic and acidic residues" evidence="1">
    <location>
        <begin position="114"/>
        <end position="127"/>
    </location>
</feature>
<feature type="compositionally biased region" description="Basic and acidic residues" evidence="1">
    <location>
        <begin position="1"/>
        <end position="15"/>
    </location>
</feature>
<accession>A0A9W6SVA7</accession>
<name>A0A9W6SVA7_CANBO</name>
<protein>
    <submittedName>
        <fullName evidence="3">Unnamed protein product</fullName>
    </submittedName>
</protein>